<organism evidence="2 3">
    <name type="scientific">Diplocarpon coronariae</name>
    <dbReference type="NCBI Taxonomy" id="2795749"/>
    <lineage>
        <taxon>Eukaryota</taxon>
        <taxon>Fungi</taxon>
        <taxon>Dikarya</taxon>
        <taxon>Ascomycota</taxon>
        <taxon>Pezizomycotina</taxon>
        <taxon>Leotiomycetes</taxon>
        <taxon>Helotiales</taxon>
        <taxon>Drepanopezizaceae</taxon>
        <taxon>Diplocarpon</taxon>
    </lineage>
</organism>
<feature type="region of interest" description="Disordered" evidence="1">
    <location>
        <begin position="121"/>
        <end position="141"/>
    </location>
</feature>
<reference evidence="2 3" key="1">
    <citation type="submission" date="2017-04" db="EMBL/GenBank/DDBJ databases">
        <title>Draft genome sequence of Marssonina coronaria NL1: causal agent of apple blotch.</title>
        <authorList>
            <person name="Cheng Q."/>
        </authorList>
    </citation>
    <scope>NUCLEOTIDE SEQUENCE [LARGE SCALE GENOMIC DNA]</scope>
    <source>
        <strain evidence="2 3">NL1</strain>
    </source>
</reference>
<sequence>MDVTNEHDIEVRNANRAFPSQAFILALRPGVAIIRIIQRHLILPALKKRKKRKKINYPETLHSLCLLSRRRETERQTETKGFGAQDIVKTAALLHTLVGGRFNSLQATSLNMHCDHMFPVHRTGGNSRDSRGSPEGQGIQKQCLQLPTRSLRRSLIP</sequence>
<dbReference type="EMBL" id="MZNU01000228">
    <property type="protein sequence ID" value="OWP02522.1"/>
    <property type="molecule type" value="Genomic_DNA"/>
</dbReference>
<evidence type="ECO:0000313" key="2">
    <source>
        <dbReference type="EMBL" id="OWP02522.1"/>
    </source>
</evidence>
<protein>
    <submittedName>
        <fullName evidence="2">Uncharacterized protein</fullName>
    </submittedName>
</protein>
<gene>
    <name evidence="2" type="ORF">B2J93_2730</name>
</gene>
<dbReference type="InParanoid" id="A0A218Z431"/>
<proteinExistence type="predicted"/>
<comment type="caution">
    <text evidence="2">The sequence shown here is derived from an EMBL/GenBank/DDBJ whole genome shotgun (WGS) entry which is preliminary data.</text>
</comment>
<dbReference type="AlphaFoldDB" id="A0A218Z431"/>
<dbReference type="Proteomes" id="UP000242519">
    <property type="component" value="Unassembled WGS sequence"/>
</dbReference>
<evidence type="ECO:0000313" key="3">
    <source>
        <dbReference type="Proteomes" id="UP000242519"/>
    </source>
</evidence>
<accession>A0A218Z431</accession>
<keyword evidence="3" id="KW-1185">Reference proteome</keyword>
<name>A0A218Z431_9HELO</name>
<evidence type="ECO:0000256" key="1">
    <source>
        <dbReference type="SAM" id="MobiDB-lite"/>
    </source>
</evidence>